<comment type="caution">
    <text evidence="2">The sequence shown here is derived from an EMBL/GenBank/DDBJ whole genome shotgun (WGS) entry which is preliminary data.</text>
</comment>
<gene>
    <name evidence="2" type="ORF">AAFF_G00426540</name>
</gene>
<feature type="signal peptide" evidence="1">
    <location>
        <begin position="1"/>
        <end position="22"/>
    </location>
</feature>
<protein>
    <submittedName>
        <fullName evidence="2">Uncharacterized protein</fullName>
    </submittedName>
</protein>
<keyword evidence="1" id="KW-0732">Signal</keyword>
<evidence type="ECO:0000313" key="2">
    <source>
        <dbReference type="EMBL" id="KAJ8398399.1"/>
    </source>
</evidence>
<feature type="chain" id="PRO_5042120657" evidence="1">
    <location>
        <begin position="23"/>
        <end position="190"/>
    </location>
</feature>
<organism evidence="2 3">
    <name type="scientific">Aldrovandia affinis</name>
    <dbReference type="NCBI Taxonomy" id="143900"/>
    <lineage>
        <taxon>Eukaryota</taxon>
        <taxon>Metazoa</taxon>
        <taxon>Chordata</taxon>
        <taxon>Craniata</taxon>
        <taxon>Vertebrata</taxon>
        <taxon>Euteleostomi</taxon>
        <taxon>Actinopterygii</taxon>
        <taxon>Neopterygii</taxon>
        <taxon>Teleostei</taxon>
        <taxon>Notacanthiformes</taxon>
        <taxon>Halosauridae</taxon>
        <taxon>Aldrovandia</taxon>
    </lineage>
</organism>
<dbReference type="PANTHER" id="PTHR40472">
    <property type="entry name" value="RICIN B-TYPE LECTIN DOMAIN-CONTAINING PROTEIN"/>
    <property type="match status" value="1"/>
</dbReference>
<dbReference type="InterPro" id="IPR039051">
    <property type="entry name" value="SE-CTX-like"/>
</dbReference>
<sequence length="190" mass="21305">MPSKTLVSLAVLLAILVTISAAGEKNYELEIPELKKLLNSKVVRAEVIVHLKTGGEGEKSNQDTIKELQEFLAKKYDWVSWSVHLINHSGSSYRNWRAGDNFHQVNNINVVVSYSCSPQPVPKDCIRQLMEGPVRKGDAQAVVEALEKQLPGFVAHAVSRHKESYAACSFPEDCHYWERHKNVALCVHSE</sequence>
<dbReference type="EMBL" id="JAINUG010000090">
    <property type="protein sequence ID" value="KAJ8398399.1"/>
    <property type="molecule type" value="Genomic_DNA"/>
</dbReference>
<name>A0AAD7WJK7_9TELE</name>
<accession>A0AAD7WJK7</accession>
<keyword evidence="3" id="KW-1185">Reference proteome</keyword>
<dbReference type="AlphaFoldDB" id="A0AAD7WJK7"/>
<evidence type="ECO:0000313" key="3">
    <source>
        <dbReference type="Proteomes" id="UP001221898"/>
    </source>
</evidence>
<evidence type="ECO:0000256" key="1">
    <source>
        <dbReference type="SAM" id="SignalP"/>
    </source>
</evidence>
<dbReference type="PANTHER" id="PTHR40472:SF11">
    <property type="entry name" value="RAPUNZEL 3-RELATED"/>
    <property type="match status" value="1"/>
</dbReference>
<reference evidence="2" key="1">
    <citation type="journal article" date="2023" name="Science">
        <title>Genome structures resolve the early diversification of teleost fishes.</title>
        <authorList>
            <person name="Parey E."/>
            <person name="Louis A."/>
            <person name="Montfort J."/>
            <person name="Bouchez O."/>
            <person name="Roques C."/>
            <person name="Iampietro C."/>
            <person name="Lluch J."/>
            <person name="Castinel A."/>
            <person name="Donnadieu C."/>
            <person name="Desvignes T."/>
            <person name="Floi Bucao C."/>
            <person name="Jouanno E."/>
            <person name="Wen M."/>
            <person name="Mejri S."/>
            <person name="Dirks R."/>
            <person name="Jansen H."/>
            <person name="Henkel C."/>
            <person name="Chen W.J."/>
            <person name="Zahm M."/>
            <person name="Cabau C."/>
            <person name="Klopp C."/>
            <person name="Thompson A.W."/>
            <person name="Robinson-Rechavi M."/>
            <person name="Braasch I."/>
            <person name="Lecointre G."/>
            <person name="Bobe J."/>
            <person name="Postlethwait J.H."/>
            <person name="Berthelot C."/>
            <person name="Roest Crollius H."/>
            <person name="Guiguen Y."/>
        </authorList>
    </citation>
    <scope>NUCLEOTIDE SEQUENCE</scope>
    <source>
        <strain evidence="2">NC1722</strain>
    </source>
</reference>
<proteinExistence type="predicted"/>
<dbReference type="Proteomes" id="UP001221898">
    <property type="component" value="Unassembled WGS sequence"/>
</dbReference>